<dbReference type="KEGG" id="ock:EXM22_08570"/>
<dbReference type="CDD" id="cd06170">
    <property type="entry name" value="LuxR_C_like"/>
    <property type="match status" value="1"/>
</dbReference>
<keyword evidence="8" id="KW-1185">Reference proteome</keyword>
<dbReference type="PRINTS" id="PR00038">
    <property type="entry name" value="HTHLUXR"/>
</dbReference>
<dbReference type="InterPro" id="IPR001789">
    <property type="entry name" value="Sig_transdc_resp-reg_receiver"/>
</dbReference>
<dbReference type="Proteomes" id="UP000324209">
    <property type="component" value="Chromosome"/>
</dbReference>
<dbReference type="InterPro" id="IPR016032">
    <property type="entry name" value="Sig_transdc_resp-reg_C-effctor"/>
</dbReference>
<dbReference type="OrthoDB" id="9780153at2"/>
<dbReference type="InterPro" id="IPR011006">
    <property type="entry name" value="CheY-like_superfamily"/>
</dbReference>
<dbReference type="PROSITE" id="PS50043">
    <property type="entry name" value="HTH_LUXR_2"/>
    <property type="match status" value="1"/>
</dbReference>
<dbReference type="Gene3D" id="3.40.50.2300">
    <property type="match status" value="1"/>
</dbReference>
<evidence type="ECO:0000313" key="7">
    <source>
        <dbReference type="EMBL" id="QEN08035.1"/>
    </source>
</evidence>
<sequence>MDTIKVGIFCEHKLILLGLCQLMEDVEDIQISLKENSLDNILNCFGLRQINILILYLPELNIPVLKLSEKLNKLYPRIRILILSETDNESTILKTIKTGAKGFLSKDCEKNDLIEAVYTLRNGHDYFSKSITQLLLQKYISNLQTEEVSVENSRVSSLSSRELEILQLWGDSLTNNEISEKLYISVRTVESHKNHIMQKLNLKTAVDLVKFGIRNNIIKI</sequence>
<dbReference type="RefSeq" id="WP_149486115.1">
    <property type="nucleotide sequence ID" value="NZ_CP036150.1"/>
</dbReference>
<dbReference type="SMART" id="SM00421">
    <property type="entry name" value="HTH_LUXR"/>
    <property type="match status" value="1"/>
</dbReference>
<dbReference type="Pfam" id="PF00072">
    <property type="entry name" value="Response_reg"/>
    <property type="match status" value="1"/>
</dbReference>
<dbReference type="Pfam" id="PF00196">
    <property type="entry name" value="GerE"/>
    <property type="match status" value="1"/>
</dbReference>
<evidence type="ECO:0000259" key="5">
    <source>
        <dbReference type="PROSITE" id="PS50043"/>
    </source>
</evidence>
<evidence type="ECO:0000256" key="2">
    <source>
        <dbReference type="ARBA" id="ARBA00023125"/>
    </source>
</evidence>
<dbReference type="GO" id="GO:0000160">
    <property type="term" value="P:phosphorelay signal transduction system"/>
    <property type="evidence" value="ECO:0007669"/>
    <property type="project" value="InterPro"/>
</dbReference>
<accession>A0A5C1QIN7</accession>
<dbReference type="PANTHER" id="PTHR43214">
    <property type="entry name" value="TWO-COMPONENT RESPONSE REGULATOR"/>
    <property type="match status" value="1"/>
</dbReference>
<keyword evidence="1" id="KW-0805">Transcription regulation</keyword>
<dbReference type="AlphaFoldDB" id="A0A5C1QIN7"/>
<name>A0A5C1QIN7_9SPIO</name>
<dbReference type="GO" id="GO:0006355">
    <property type="term" value="P:regulation of DNA-templated transcription"/>
    <property type="evidence" value="ECO:0007669"/>
    <property type="project" value="InterPro"/>
</dbReference>
<dbReference type="InterPro" id="IPR039420">
    <property type="entry name" value="WalR-like"/>
</dbReference>
<feature type="domain" description="HTH luxR-type" evidence="5">
    <location>
        <begin position="151"/>
        <end position="216"/>
    </location>
</feature>
<keyword evidence="2" id="KW-0238">DNA-binding</keyword>
<dbReference type="GO" id="GO:0003677">
    <property type="term" value="F:DNA binding"/>
    <property type="evidence" value="ECO:0007669"/>
    <property type="project" value="UniProtKB-KW"/>
</dbReference>
<protein>
    <submittedName>
        <fullName evidence="7">Response regulator transcription factor</fullName>
    </submittedName>
</protein>
<comment type="caution">
    <text evidence="4">Lacks conserved residue(s) required for the propagation of feature annotation.</text>
</comment>
<dbReference type="PROSITE" id="PS50110">
    <property type="entry name" value="RESPONSE_REGULATORY"/>
    <property type="match status" value="1"/>
</dbReference>
<gene>
    <name evidence="7" type="ORF">EXM22_08570</name>
</gene>
<evidence type="ECO:0000259" key="6">
    <source>
        <dbReference type="PROSITE" id="PS50110"/>
    </source>
</evidence>
<reference evidence="7 8" key="1">
    <citation type="submission" date="2019-02" db="EMBL/GenBank/DDBJ databases">
        <title>Complete Genome Sequence and Methylome Analysis of free living Spirochaetas.</title>
        <authorList>
            <person name="Fomenkov A."/>
            <person name="Dubinina G."/>
            <person name="Leshcheva N."/>
            <person name="Mikheeva N."/>
            <person name="Grabovich M."/>
            <person name="Vincze T."/>
            <person name="Roberts R.J."/>
        </authorList>
    </citation>
    <scope>NUCLEOTIDE SEQUENCE [LARGE SCALE GENOMIC DNA]</scope>
    <source>
        <strain evidence="7 8">K2</strain>
    </source>
</reference>
<dbReference type="InterPro" id="IPR000792">
    <property type="entry name" value="Tscrpt_reg_LuxR_C"/>
</dbReference>
<dbReference type="SUPFAM" id="SSF52172">
    <property type="entry name" value="CheY-like"/>
    <property type="match status" value="1"/>
</dbReference>
<keyword evidence="3" id="KW-0804">Transcription</keyword>
<dbReference type="EMBL" id="CP036150">
    <property type="protein sequence ID" value="QEN08035.1"/>
    <property type="molecule type" value="Genomic_DNA"/>
</dbReference>
<evidence type="ECO:0000256" key="4">
    <source>
        <dbReference type="PROSITE-ProRule" id="PRU00169"/>
    </source>
</evidence>
<dbReference type="PANTHER" id="PTHR43214:SF41">
    <property type="entry name" value="NITRATE_NITRITE RESPONSE REGULATOR PROTEIN NARP"/>
    <property type="match status" value="1"/>
</dbReference>
<evidence type="ECO:0000256" key="3">
    <source>
        <dbReference type="ARBA" id="ARBA00023163"/>
    </source>
</evidence>
<dbReference type="SUPFAM" id="SSF46894">
    <property type="entry name" value="C-terminal effector domain of the bipartite response regulators"/>
    <property type="match status" value="1"/>
</dbReference>
<evidence type="ECO:0000313" key="8">
    <source>
        <dbReference type="Proteomes" id="UP000324209"/>
    </source>
</evidence>
<organism evidence="7 8">
    <name type="scientific">Oceanispirochaeta crateris</name>
    <dbReference type="NCBI Taxonomy" id="2518645"/>
    <lineage>
        <taxon>Bacteria</taxon>
        <taxon>Pseudomonadati</taxon>
        <taxon>Spirochaetota</taxon>
        <taxon>Spirochaetia</taxon>
        <taxon>Spirochaetales</taxon>
        <taxon>Spirochaetaceae</taxon>
        <taxon>Oceanispirochaeta</taxon>
    </lineage>
</organism>
<proteinExistence type="predicted"/>
<evidence type="ECO:0000256" key="1">
    <source>
        <dbReference type="ARBA" id="ARBA00023015"/>
    </source>
</evidence>
<feature type="domain" description="Response regulatory" evidence="6">
    <location>
        <begin position="5"/>
        <end position="121"/>
    </location>
</feature>